<dbReference type="RefSeq" id="WP_075081807.1">
    <property type="nucleotide sequence ID" value="NZ_CP042912.1"/>
</dbReference>
<dbReference type="KEGG" id="mff:MFFC18_10330"/>
<gene>
    <name evidence="2" type="primary">puuR</name>
    <name evidence="2" type="ORF">MFFC18_10330</name>
</gene>
<keyword evidence="3" id="KW-1185">Reference proteome</keyword>
<dbReference type="AlphaFoldDB" id="A0A5B9P6K9"/>
<evidence type="ECO:0000313" key="2">
    <source>
        <dbReference type="EMBL" id="QEG21179.1"/>
    </source>
</evidence>
<name>A0A5B9P6K9_9BACT</name>
<dbReference type="InterPro" id="IPR052535">
    <property type="entry name" value="Bacilysin_H2HPP_isomerase"/>
</dbReference>
<dbReference type="OrthoDB" id="9811153at2"/>
<sequence length="111" mass="12409">MKKITLADEPDFAPIAGYRAKMIHSDQMSIAHWTVEPGYELPEHSHPHEQITNIIEGEFILVLEGEEIHLSVGESLVIPGGAKHSGKSLTDCKIIDVWNPPRDDYRQNPNG</sequence>
<evidence type="ECO:0000313" key="3">
    <source>
        <dbReference type="Proteomes" id="UP000322214"/>
    </source>
</evidence>
<accession>A0A5B9P6K9</accession>
<proteinExistence type="predicted"/>
<dbReference type="Proteomes" id="UP000322214">
    <property type="component" value="Chromosome"/>
</dbReference>
<feature type="domain" description="Cupin type-2" evidence="1">
    <location>
        <begin position="32"/>
        <end position="97"/>
    </location>
</feature>
<dbReference type="InterPro" id="IPR013096">
    <property type="entry name" value="Cupin_2"/>
</dbReference>
<dbReference type="Pfam" id="PF07883">
    <property type="entry name" value="Cupin_2"/>
    <property type="match status" value="1"/>
</dbReference>
<dbReference type="CDD" id="cd02238">
    <property type="entry name" value="cupin_KdgF"/>
    <property type="match status" value="1"/>
</dbReference>
<organism evidence="2 3">
    <name type="scientific">Mariniblastus fucicola</name>
    <dbReference type="NCBI Taxonomy" id="980251"/>
    <lineage>
        <taxon>Bacteria</taxon>
        <taxon>Pseudomonadati</taxon>
        <taxon>Planctomycetota</taxon>
        <taxon>Planctomycetia</taxon>
        <taxon>Pirellulales</taxon>
        <taxon>Pirellulaceae</taxon>
        <taxon>Mariniblastus</taxon>
    </lineage>
</organism>
<dbReference type="PANTHER" id="PTHR40112">
    <property type="entry name" value="H2HPP ISOMERASE"/>
    <property type="match status" value="1"/>
</dbReference>
<dbReference type="SUPFAM" id="SSF51182">
    <property type="entry name" value="RmlC-like cupins"/>
    <property type="match status" value="1"/>
</dbReference>
<dbReference type="Gene3D" id="2.60.120.10">
    <property type="entry name" value="Jelly Rolls"/>
    <property type="match status" value="1"/>
</dbReference>
<dbReference type="EMBL" id="CP042912">
    <property type="protein sequence ID" value="QEG21179.1"/>
    <property type="molecule type" value="Genomic_DNA"/>
</dbReference>
<reference evidence="2 3" key="1">
    <citation type="submission" date="2019-08" db="EMBL/GenBank/DDBJ databases">
        <title>Deep-cultivation of Planctomycetes and their phenomic and genomic characterization uncovers novel biology.</title>
        <authorList>
            <person name="Wiegand S."/>
            <person name="Jogler M."/>
            <person name="Boedeker C."/>
            <person name="Pinto D."/>
            <person name="Vollmers J."/>
            <person name="Rivas-Marin E."/>
            <person name="Kohn T."/>
            <person name="Peeters S.H."/>
            <person name="Heuer A."/>
            <person name="Rast P."/>
            <person name="Oberbeckmann S."/>
            <person name="Bunk B."/>
            <person name="Jeske O."/>
            <person name="Meyerdierks A."/>
            <person name="Storesund J.E."/>
            <person name="Kallscheuer N."/>
            <person name="Luecker S."/>
            <person name="Lage O.M."/>
            <person name="Pohl T."/>
            <person name="Merkel B.J."/>
            <person name="Hornburger P."/>
            <person name="Mueller R.-W."/>
            <person name="Bruemmer F."/>
            <person name="Labrenz M."/>
            <person name="Spormann A.M."/>
            <person name="Op den Camp H."/>
            <person name="Overmann J."/>
            <person name="Amann R."/>
            <person name="Jetten M.S.M."/>
            <person name="Mascher T."/>
            <person name="Medema M.H."/>
            <person name="Devos D.P."/>
            <person name="Kaster A.-K."/>
            <person name="Ovreas L."/>
            <person name="Rohde M."/>
            <person name="Galperin M.Y."/>
            <person name="Jogler C."/>
        </authorList>
    </citation>
    <scope>NUCLEOTIDE SEQUENCE [LARGE SCALE GENOMIC DNA]</scope>
    <source>
        <strain evidence="2 3">FC18</strain>
    </source>
</reference>
<evidence type="ECO:0000259" key="1">
    <source>
        <dbReference type="Pfam" id="PF07883"/>
    </source>
</evidence>
<dbReference type="InterPro" id="IPR011051">
    <property type="entry name" value="RmlC_Cupin_sf"/>
</dbReference>
<dbReference type="InterPro" id="IPR014710">
    <property type="entry name" value="RmlC-like_jellyroll"/>
</dbReference>
<protein>
    <submittedName>
        <fullName evidence="2">HTH-type transcriptional regulator PuuR</fullName>
    </submittedName>
</protein>
<dbReference type="PANTHER" id="PTHR40112:SF1">
    <property type="entry name" value="H2HPP ISOMERASE"/>
    <property type="match status" value="1"/>
</dbReference>